<gene>
    <name evidence="1" type="ORF">MtrunA17_Chr3g0113881</name>
</gene>
<protein>
    <submittedName>
        <fullName evidence="1">Uncharacterized protein</fullName>
    </submittedName>
</protein>
<name>A0A396IWN3_MEDTR</name>
<evidence type="ECO:0000313" key="1">
    <source>
        <dbReference type="EMBL" id="RHN68435.1"/>
    </source>
</evidence>
<reference evidence="1" key="1">
    <citation type="journal article" date="2018" name="Nat. Plants">
        <title>Whole-genome landscape of Medicago truncatula symbiotic genes.</title>
        <authorList>
            <person name="Pecrix Y."/>
            <person name="Gamas P."/>
            <person name="Carrere S."/>
        </authorList>
    </citation>
    <scope>NUCLEOTIDE SEQUENCE</scope>
    <source>
        <tissue evidence="1">Leaves</tissue>
    </source>
</reference>
<proteinExistence type="predicted"/>
<organism evidence="1">
    <name type="scientific">Medicago truncatula</name>
    <name type="common">Barrel medic</name>
    <name type="synonym">Medicago tribuloides</name>
    <dbReference type="NCBI Taxonomy" id="3880"/>
    <lineage>
        <taxon>Eukaryota</taxon>
        <taxon>Viridiplantae</taxon>
        <taxon>Streptophyta</taxon>
        <taxon>Embryophyta</taxon>
        <taxon>Tracheophyta</taxon>
        <taxon>Spermatophyta</taxon>
        <taxon>Magnoliopsida</taxon>
        <taxon>eudicotyledons</taxon>
        <taxon>Gunneridae</taxon>
        <taxon>Pentapetalae</taxon>
        <taxon>rosids</taxon>
        <taxon>fabids</taxon>
        <taxon>Fabales</taxon>
        <taxon>Fabaceae</taxon>
        <taxon>Papilionoideae</taxon>
        <taxon>50 kb inversion clade</taxon>
        <taxon>NPAAA clade</taxon>
        <taxon>Hologalegina</taxon>
        <taxon>IRL clade</taxon>
        <taxon>Trifolieae</taxon>
        <taxon>Medicago</taxon>
    </lineage>
</organism>
<accession>A0A396IWN3</accession>
<dbReference type="Proteomes" id="UP000265566">
    <property type="component" value="Chromosome 3"/>
</dbReference>
<dbReference type="EMBL" id="PSQE01000003">
    <property type="protein sequence ID" value="RHN68435.1"/>
    <property type="molecule type" value="Genomic_DNA"/>
</dbReference>
<comment type="caution">
    <text evidence="1">The sequence shown here is derived from an EMBL/GenBank/DDBJ whole genome shotgun (WGS) entry which is preliminary data.</text>
</comment>
<dbReference type="AlphaFoldDB" id="A0A396IWN3"/>
<sequence length="46" mass="5633">MFQFLFSQNCSRIPFTFFSQNVSTSRHYQPFFRRCQPRCCLSLIDF</sequence>
<dbReference type="Gramene" id="rna16789">
    <property type="protein sequence ID" value="RHN68435.1"/>
    <property type="gene ID" value="gene16789"/>
</dbReference>